<dbReference type="STRING" id="357804.Ping_2422"/>
<dbReference type="KEGG" id="pin:Ping_2422"/>
<gene>
    <name evidence="1" type="ordered locus">Ping_2422</name>
</gene>
<protein>
    <submittedName>
        <fullName evidence="1">Uncharacterized protein</fullName>
    </submittedName>
</protein>
<evidence type="ECO:0000313" key="2">
    <source>
        <dbReference type="Proteomes" id="UP000000639"/>
    </source>
</evidence>
<dbReference type="Proteomes" id="UP000000639">
    <property type="component" value="Chromosome"/>
</dbReference>
<dbReference type="OrthoDB" id="356878at2"/>
<reference evidence="1 2" key="1">
    <citation type="submission" date="2007-01" db="EMBL/GenBank/DDBJ databases">
        <title>Complete sequence of Psychromonas ingrahamii 37.</title>
        <authorList>
            <consortium name="US DOE Joint Genome Institute"/>
            <person name="Copeland A."/>
            <person name="Lucas S."/>
            <person name="Lapidus A."/>
            <person name="Barry K."/>
            <person name="Detter J.C."/>
            <person name="Glavina del Rio T."/>
            <person name="Hammon N."/>
            <person name="Israni S."/>
            <person name="Dalin E."/>
            <person name="Tice H."/>
            <person name="Pitluck S."/>
            <person name="Thompson L.S."/>
            <person name="Brettin T."/>
            <person name="Bruce D."/>
            <person name="Han C."/>
            <person name="Tapia R."/>
            <person name="Schmutz J."/>
            <person name="Larimer F."/>
            <person name="Land M."/>
            <person name="Hauser L."/>
            <person name="Kyrpides N."/>
            <person name="Ivanova N."/>
            <person name="Staley J."/>
            <person name="Richardson P."/>
        </authorList>
    </citation>
    <scope>NUCLEOTIDE SEQUENCE [LARGE SCALE GENOMIC DNA]</scope>
    <source>
        <strain evidence="1 2">37</strain>
    </source>
</reference>
<name>A1SXD9_PSYIN</name>
<dbReference type="HOGENOM" id="CLU_063790_0_0_6"/>
<dbReference type="EMBL" id="CP000510">
    <property type="protein sequence ID" value="ABM04154.1"/>
    <property type="molecule type" value="Genomic_DNA"/>
</dbReference>
<dbReference type="eggNOG" id="ENOG502Z85M">
    <property type="taxonomic scope" value="Bacteria"/>
</dbReference>
<proteinExistence type="predicted"/>
<keyword evidence="2" id="KW-1185">Reference proteome</keyword>
<dbReference type="AlphaFoldDB" id="A1SXD9"/>
<accession>A1SXD9</accession>
<dbReference type="InterPro" id="IPR043776">
    <property type="entry name" value="DUF5718"/>
</dbReference>
<dbReference type="Pfam" id="PF18985">
    <property type="entry name" value="DUF5718"/>
    <property type="match status" value="1"/>
</dbReference>
<sequence length="283" mass="31323">MTDPKKLFTPLFGLGIAGNSAGHLQQTGEINGLSAIDDAAKPQALFPFFVANAKSAYLTCMPYSSTQLHLPKALDAKVQMEAELGLKLAVVYNAEGDVTQLTAISMTVINDATYRNASVGKLAEKKNWGIATKGIAEHDIPIDNFVEGGELDHFRLCGFHQSNGQWQLCGQDTAITEYTYFYQALLQWLLKQIRQQQDKNALHNIQDLLSQADYPEQILISIGATRYSDYGEQHYLSSGDQLVVALYDSRAYHFQTLVSLLEKTGSLKGLSNNKIIFLQQQVV</sequence>
<dbReference type="RefSeq" id="WP_011770714.1">
    <property type="nucleotide sequence ID" value="NC_008709.1"/>
</dbReference>
<evidence type="ECO:0000313" key="1">
    <source>
        <dbReference type="EMBL" id="ABM04154.1"/>
    </source>
</evidence>
<organism evidence="1 2">
    <name type="scientific">Psychromonas ingrahamii (strain DSM 17664 / CCUG 51855 / 37)</name>
    <dbReference type="NCBI Taxonomy" id="357804"/>
    <lineage>
        <taxon>Bacteria</taxon>
        <taxon>Pseudomonadati</taxon>
        <taxon>Pseudomonadota</taxon>
        <taxon>Gammaproteobacteria</taxon>
        <taxon>Alteromonadales</taxon>
        <taxon>Psychromonadaceae</taxon>
        <taxon>Psychromonas</taxon>
    </lineage>
</organism>